<dbReference type="SMART" id="SM00733">
    <property type="entry name" value="Mterf"/>
    <property type="match status" value="6"/>
</dbReference>
<comment type="similarity">
    <text evidence="1">Belongs to the mTERF family.</text>
</comment>
<keyword evidence="2" id="KW-0806">Transcription termination</keyword>
<reference evidence="4 5" key="1">
    <citation type="journal article" date="2017" name="Mol. Plant">
        <title>The Genome of Medicinal Plant Macleaya cordata Provides New Insights into Benzylisoquinoline Alkaloids Metabolism.</title>
        <authorList>
            <person name="Liu X."/>
            <person name="Liu Y."/>
            <person name="Huang P."/>
            <person name="Ma Y."/>
            <person name="Qing Z."/>
            <person name="Tang Q."/>
            <person name="Cao H."/>
            <person name="Cheng P."/>
            <person name="Zheng Y."/>
            <person name="Yuan Z."/>
            <person name="Zhou Y."/>
            <person name="Liu J."/>
            <person name="Tang Z."/>
            <person name="Zhuo Y."/>
            <person name="Zhang Y."/>
            <person name="Yu L."/>
            <person name="Huang J."/>
            <person name="Yang P."/>
            <person name="Peng Q."/>
            <person name="Zhang J."/>
            <person name="Jiang W."/>
            <person name="Zhang Z."/>
            <person name="Lin K."/>
            <person name="Ro D.K."/>
            <person name="Chen X."/>
            <person name="Xiong X."/>
            <person name="Shang Y."/>
            <person name="Huang S."/>
            <person name="Zeng J."/>
        </authorList>
    </citation>
    <scope>NUCLEOTIDE SEQUENCE [LARGE SCALE GENOMIC DNA]</scope>
    <source>
        <strain evidence="5">cv. BLH2017</strain>
        <tissue evidence="4">Root</tissue>
    </source>
</reference>
<dbReference type="GO" id="GO:0006353">
    <property type="term" value="P:DNA-templated transcription termination"/>
    <property type="evidence" value="ECO:0007669"/>
    <property type="project" value="UniProtKB-KW"/>
</dbReference>
<keyword evidence="2" id="KW-0805">Transcription regulation</keyword>
<evidence type="ECO:0000256" key="1">
    <source>
        <dbReference type="ARBA" id="ARBA00007692"/>
    </source>
</evidence>
<evidence type="ECO:0000256" key="2">
    <source>
        <dbReference type="ARBA" id="ARBA00022472"/>
    </source>
</evidence>
<accession>A0A200Q2I1</accession>
<dbReference type="FunFam" id="1.25.70.10:FF:000017">
    <property type="entry name" value="Transcription termination factor MTEF18, mitochondrial"/>
    <property type="match status" value="1"/>
</dbReference>
<dbReference type="PANTHER" id="PTHR13068:SF113">
    <property type="entry name" value="TRANSCRIPTION TERMINATION FACTOR MTEF18, MITOCHONDRIAL"/>
    <property type="match status" value="1"/>
</dbReference>
<evidence type="ECO:0000313" key="5">
    <source>
        <dbReference type="Proteomes" id="UP000195402"/>
    </source>
</evidence>
<dbReference type="OMA" id="APKILNQ"/>
<gene>
    <name evidence="4" type="ORF">BVC80_8841g26</name>
</gene>
<keyword evidence="2" id="KW-0804">Transcription</keyword>
<evidence type="ECO:0000256" key="3">
    <source>
        <dbReference type="ARBA" id="ARBA00022946"/>
    </source>
</evidence>
<dbReference type="AlphaFoldDB" id="A0A200Q2I1"/>
<protein>
    <submittedName>
        <fullName evidence="4">Mitochodrial transcription termination factor-related</fullName>
    </submittedName>
</protein>
<dbReference type="InterPro" id="IPR003690">
    <property type="entry name" value="MTERF"/>
</dbReference>
<sequence>MHFFTITCSSSLYNSISRHFSSLPRLPKLRKIPYKHRARTILQAQQALTDYLHATRSLSFNHAEHISKNSLFSLSDLISRVEFSPSNFSRNFQKFLRYHPINEFEFFFESIGITHSEINGFLPTHEFFLSEEGAILNVANSLSAFGFPWNRLGILYKEEISIFSKNPETLTSRLDRFKNSGFDTVSVVGICLVFPFVLNGNDVVSDELFDFLKRVILDFDLMSSVEGNVDAWYEICRKIRFFYDLGCEKGQLGELMGRNQNVILDYSEQVLVEKVDFFCRMNANKEDVGLLLLRCPDILNFDLESPVLSVFGFLKHAGLSDEELNSITVQYPYVLGKNRLENLPHLMRALNLHDWLFDKIMKGEHHLLANFVIIGNPNEDVDIGYQDSLKRIQSTKNHYHTMGKLNFLHGIGFGENLATIKALSYLHGTRNELQERFDCLLQIGIEFSNLCKIVSLWPKILNQNTDMLEQKVIFLREEMGCSLQYLDVFPGYLCFDLENRIKPRYRIHMWLKEKGFVKRNYSIASILATSEKRFIARLFSIHPAAPKQWLECFSSKNHSNSIQETNLLII</sequence>
<comment type="caution">
    <text evidence="4">The sequence shown here is derived from an EMBL/GenBank/DDBJ whole genome shotgun (WGS) entry which is preliminary data.</text>
</comment>
<proteinExistence type="inferred from homology"/>
<name>A0A200Q2I1_MACCD</name>
<dbReference type="STRING" id="56857.A0A200Q2I1"/>
<organism evidence="4 5">
    <name type="scientific">Macleaya cordata</name>
    <name type="common">Five-seeded plume-poppy</name>
    <name type="synonym">Bocconia cordata</name>
    <dbReference type="NCBI Taxonomy" id="56857"/>
    <lineage>
        <taxon>Eukaryota</taxon>
        <taxon>Viridiplantae</taxon>
        <taxon>Streptophyta</taxon>
        <taxon>Embryophyta</taxon>
        <taxon>Tracheophyta</taxon>
        <taxon>Spermatophyta</taxon>
        <taxon>Magnoliopsida</taxon>
        <taxon>Ranunculales</taxon>
        <taxon>Papaveraceae</taxon>
        <taxon>Papaveroideae</taxon>
        <taxon>Macleaya</taxon>
    </lineage>
</organism>
<evidence type="ECO:0000313" key="4">
    <source>
        <dbReference type="EMBL" id="OVA04678.1"/>
    </source>
</evidence>
<keyword evidence="5" id="KW-1185">Reference proteome</keyword>
<dbReference type="Gene3D" id="1.25.70.10">
    <property type="entry name" value="Transcription termination factor 3, mitochondrial"/>
    <property type="match status" value="3"/>
</dbReference>
<dbReference type="Proteomes" id="UP000195402">
    <property type="component" value="Unassembled WGS sequence"/>
</dbReference>
<dbReference type="OrthoDB" id="899381at2759"/>
<dbReference type="PANTHER" id="PTHR13068">
    <property type="entry name" value="CGI-12 PROTEIN-RELATED"/>
    <property type="match status" value="1"/>
</dbReference>
<dbReference type="EMBL" id="MVGT01003291">
    <property type="protein sequence ID" value="OVA04678.1"/>
    <property type="molecule type" value="Genomic_DNA"/>
</dbReference>
<dbReference type="InParanoid" id="A0A200Q2I1"/>
<dbReference type="InterPro" id="IPR038538">
    <property type="entry name" value="MTERF_sf"/>
</dbReference>
<dbReference type="FunCoup" id="A0A200Q2I1">
    <property type="interactions" value="1539"/>
</dbReference>
<keyword evidence="3" id="KW-0809">Transit peptide</keyword>
<dbReference type="GO" id="GO:0003676">
    <property type="term" value="F:nucleic acid binding"/>
    <property type="evidence" value="ECO:0007669"/>
    <property type="project" value="InterPro"/>
</dbReference>
<dbReference type="Pfam" id="PF02536">
    <property type="entry name" value="mTERF"/>
    <property type="match status" value="2"/>
</dbReference>